<protein>
    <submittedName>
        <fullName evidence="1">Uncharacterized protein</fullName>
    </submittedName>
</protein>
<dbReference type="AlphaFoldDB" id="D6CMM5"/>
<dbReference type="Proteomes" id="UP000002372">
    <property type="component" value="Chromosome"/>
</dbReference>
<dbReference type="KEGG" id="thi:THI_3206"/>
<reference key="1">
    <citation type="submission" date="2009-07" db="EMBL/GenBank/DDBJ databases">
        <authorList>
            <person name="Genoscope - CEA"/>
        </authorList>
    </citation>
    <scope>NUCLEOTIDE SEQUENCE</scope>
    <source>
        <strain>3As</strain>
    </source>
</reference>
<name>D6CMM5_THIA3</name>
<dbReference type="HOGENOM" id="CLU_2604931_0_0_4"/>
<proteinExistence type="predicted"/>
<evidence type="ECO:0000313" key="2">
    <source>
        <dbReference type="Proteomes" id="UP000002372"/>
    </source>
</evidence>
<sequence length="79" mass="8870">MPTADVELSSKGRYAYLGLERRRTGTAGLLHRFLLLPKLLFARPLSAHLHVRSLHSSRCSDRRSHFSPAYCGLFSVQGC</sequence>
<accession>D6CMM5</accession>
<organism evidence="1 2">
    <name type="scientific">Thiomonas arsenitoxydans (strain DSM 22701 / CIP 110005 / 3As)</name>
    <dbReference type="NCBI Taxonomy" id="426114"/>
    <lineage>
        <taxon>Bacteria</taxon>
        <taxon>Pseudomonadati</taxon>
        <taxon>Pseudomonadota</taxon>
        <taxon>Betaproteobacteria</taxon>
        <taxon>Burkholderiales</taxon>
        <taxon>Thiomonas</taxon>
    </lineage>
</organism>
<dbReference type="EMBL" id="FP475956">
    <property type="protein sequence ID" value="CAZ89803.1"/>
    <property type="molecule type" value="Genomic_DNA"/>
</dbReference>
<gene>
    <name evidence="1" type="ordered locus">THI_3206</name>
</gene>
<evidence type="ECO:0000313" key="1">
    <source>
        <dbReference type="EMBL" id="CAZ89803.1"/>
    </source>
</evidence>
<reference evidence="2" key="2">
    <citation type="journal article" date="2010" name="PLoS Genet.">
        <title>Structure, function, and evolution of the Thiomonas spp. genome.</title>
        <authorList>
            <person name="Arsene-Ploetze F."/>
            <person name="Koechler S."/>
            <person name="Marchal M."/>
            <person name="Coppee J.Y."/>
            <person name="Chandler M."/>
            <person name="Bonnefoy V."/>
            <person name="Brochier-Armanet C."/>
            <person name="Barakat M."/>
            <person name="Barbe V."/>
            <person name="Battaglia-Brunet F."/>
            <person name="Bruneel O."/>
            <person name="Bryan C.G."/>
            <person name="Cleiss-Arnold J."/>
            <person name="Cruveiller S."/>
            <person name="Erhardt M."/>
            <person name="Heinrich-Salmeron A."/>
            <person name="Hommais F."/>
            <person name="Joulian C."/>
            <person name="Krin E."/>
            <person name="Lieutaud A."/>
            <person name="Lievremont D."/>
            <person name="Michel C."/>
            <person name="Muller D."/>
            <person name="Ortet P."/>
            <person name="Proux C."/>
            <person name="Siguier P."/>
            <person name="Roche D."/>
            <person name="Rouy Z."/>
            <person name="Salvignol G."/>
            <person name="Slyemi D."/>
            <person name="Talla E."/>
            <person name="Weiss S."/>
            <person name="Weissenbach J."/>
            <person name="Medigue C."/>
            <person name="Bertin P.N."/>
        </authorList>
    </citation>
    <scope>NUCLEOTIDE SEQUENCE [LARGE SCALE GENOMIC DNA]</scope>
    <source>
        <strain evidence="2">DSM 22701 / CIP 110005 / 3As</strain>
    </source>
</reference>